<feature type="domain" description="Fe2OG dioxygenase" evidence="5">
    <location>
        <begin position="232"/>
        <end position="333"/>
    </location>
</feature>
<dbReference type="InterPro" id="IPR044861">
    <property type="entry name" value="IPNS-like_FE2OG_OXY"/>
</dbReference>
<evidence type="ECO:0000313" key="6">
    <source>
        <dbReference type="EMBL" id="CAK9277023.1"/>
    </source>
</evidence>
<organism evidence="6 7">
    <name type="scientific">Sphagnum jensenii</name>
    <dbReference type="NCBI Taxonomy" id="128206"/>
    <lineage>
        <taxon>Eukaryota</taxon>
        <taxon>Viridiplantae</taxon>
        <taxon>Streptophyta</taxon>
        <taxon>Embryophyta</taxon>
        <taxon>Bryophyta</taxon>
        <taxon>Sphagnophytina</taxon>
        <taxon>Sphagnopsida</taxon>
        <taxon>Sphagnales</taxon>
        <taxon>Sphagnaceae</taxon>
        <taxon>Sphagnum</taxon>
    </lineage>
</organism>
<evidence type="ECO:0000256" key="1">
    <source>
        <dbReference type="ARBA" id="ARBA00022723"/>
    </source>
</evidence>
<evidence type="ECO:0000256" key="4">
    <source>
        <dbReference type="SAM" id="MobiDB-lite"/>
    </source>
</evidence>
<evidence type="ECO:0000259" key="5">
    <source>
        <dbReference type="PROSITE" id="PS51471"/>
    </source>
</evidence>
<dbReference type="PANTHER" id="PTHR47990">
    <property type="entry name" value="2-OXOGLUTARATE (2OG) AND FE(II)-DEPENDENT OXYGENASE SUPERFAMILY PROTEIN-RELATED"/>
    <property type="match status" value="1"/>
</dbReference>
<evidence type="ECO:0000256" key="3">
    <source>
        <dbReference type="RuleBase" id="RU003682"/>
    </source>
</evidence>
<dbReference type="Gene3D" id="2.60.120.330">
    <property type="entry name" value="B-lactam Antibiotic, Isopenicillin N Synthase, Chain"/>
    <property type="match status" value="1"/>
</dbReference>
<dbReference type="InterPro" id="IPR026992">
    <property type="entry name" value="DIOX_N"/>
</dbReference>
<protein>
    <recommendedName>
        <fullName evidence="5">Fe2OG dioxygenase domain-containing protein</fullName>
    </recommendedName>
</protein>
<accession>A0ABP0XD26</accession>
<feature type="region of interest" description="Disordered" evidence="4">
    <location>
        <begin position="1"/>
        <end position="41"/>
    </location>
</feature>
<dbReference type="EMBL" id="OZ020103">
    <property type="protein sequence ID" value="CAK9277023.1"/>
    <property type="molecule type" value="Genomic_DNA"/>
</dbReference>
<name>A0ABP0XD26_9BRYO</name>
<dbReference type="Proteomes" id="UP001497444">
    <property type="component" value="Chromosome 8"/>
</dbReference>
<keyword evidence="3" id="KW-0560">Oxidoreductase</keyword>
<dbReference type="InterPro" id="IPR027443">
    <property type="entry name" value="IPNS-like_sf"/>
</dbReference>
<keyword evidence="2 3" id="KW-0408">Iron</keyword>
<comment type="similarity">
    <text evidence="3">Belongs to the iron/ascorbate-dependent oxidoreductase family.</text>
</comment>
<proteinExistence type="inferred from homology"/>
<dbReference type="PROSITE" id="PS51471">
    <property type="entry name" value="FE2OG_OXY"/>
    <property type="match status" value="1"/>
</dbReference>
<keyword evidence="7" id="KW-1185">Reference proteome</keyword>
<reference evidence="6" key="1">
    <citation type="submission" date="2024-02" db="EMBL/GenBank/DDBJ databases">
        <authorList>
            <consortium name="ELIXIR-Norway"/>
            <consortium name="Elixir Norway"/>
        </authorList>
    </citation>
    <scope>NUCLEOTIDE SEQUENCE</scope>
</reference>
<dbReference type="InterPro" id="IPR050231">
    <property type="entry name" value="Iron_ascorbate_oxido_reductase"/>
</dbReference>
<dbReference type="InterPro" id="IPR005123">
    <property type="entry name" value="Oxoglu/Fe-dep_dioxygenase_dom"/>
</dbReference>
<dbReference type="Pfam" id="PF03171">
    <property type="entry name" value="2OG-FeII_Oxy"/>
    <property type="match status" value="1"/>
</dbReference>
<dbReference type="Pfam" id="PF14226">
    <property type="entry name" value="DIOX_N"/>
    <property type="match status" value="1"/>
</dbReference>
<dbReference type="SUPFAM" id="SSF51197">
    <property type="entry name" value="Clavaminate synthase-like"/>
    <property type="match status" value="1"/>
</dbReference>
<sequence length="384" mass="42836">MAMAGSFRTSFNDDHHHTVDDAATASKISSSEEEDAAGDEDEDVLLEQYKQGGLSDTYVWPVHHRATLRHDEFSDMEIPVIDLSCLQTGDPTAMNALVAEIRAACLEWGFFQVINHGVPLELISRVQKQAVDFFSLPLEEKSKVAKGPGKPTGYGFATLSDKKPWSEGFYFADDPSVDDFSRTLWPQGNNPDFADSYREYDAGVKALALKLMHVVIAGLEVDDTTHFNQYLTKCSALFRWNYYPPCPEPEKTVGLTAHTDYNLLTVLHQGEIGGLQVEKDGQWIAIRPREGAFAINVGDTLQALTNGKYKSVPHRAVVNRSDARISLAYFFAPTKSIPIYPHPELVEAHETGAPLYRPFTFEEFTSAKIVQALNTLDQFQLSLR</sequence>
<feature type="compositionally biased region" description="Acidic residues" evidence="4">
    <location>
        <begin position="31"/>
        <end position="41"/>
    </location>
</feature>
<evidence type="ECO:0000313" key="7">
    <source>
        <dbReference type="Proteomes" id="UP001497444"/>
    </source>
</evidence>
<feature type="compositionally biased region" description="Basic and acidic residues" evidence="4">
    <location>
        <begin position="11"/>
        <end position="20"/>
    </location>
</feature>
<keyword evidence="1 3" id="KW-0479">Metal-binding</keyword>
<gene>
    <name evidence="6" type="ORF">CSSPJE1EN1_LOCUS22501</name>
</gene>
<evidence type="ECO:0000256" key="2">
    <source>
        <dbReference type="ARBA" id="ARBA00023004"/>
    </source>
</evidence>